<dbReference type="InterPro" id="IPR002547">
    <property type="entry name" value="tRNA-bd_dom"/>
</dbReference>
<dbReference type="SMART" id="SM00873">
    <property type="entry name" value="B3_4"/>
    <property type="match status" value="1"/>
</dbReference>
<keyword evidence="15" id="KW-0648">Protein biosynthesis</keyword>
<dbReference type="InterPro" id="IPR045060">
    <property type="entry name" value="Phe-tRNA-ligase_IIc_bsu"/>
</dbReference>
<keyword evidence="12" id="KW-0067">ATP-binding</keyword>
<dbReference type="PANTHER" id="PTHR10947:SF0">
    <property type="entry name" value="PHENYLALANINE--TRNA LIGASE BETA SUBUNIT"/>
    <property type="match status" value="1"/>
</dbReference>
<dbReference type="Pfam" id="PF03147">
    <property type="entry name" value="FDX-ACB"/>
    <property type="match status" value="1"/>
</dbReference>
<dbReference type="NCBIfam" id="TIGR00472">
    <property type="entry name" value="pheT_bact"/>
    <property type="match status" value="1"/>
</dbReference>
<protein>
    <recommendedName>
        <fullName evidence="6">Phenylalanine--tRNA ligase beta subunit</fullName>
        <ecNumber evidence="5">6.1.1.20</ecNumber>
    </recommendedName>
    <alternativeName>
        <fullName evidence="17">Phenylalanyl-tRNA synthetase beta subunit</fullName>
    </alternativeName>
</protein>
<keyword evidence="9 22" id="KW-0436">Ligase</keyword>
<dbReference type="SMART" id="SM00874">
    <property type="entry name" value="B5"/>
    <property type="match status" value="1"/>
</dbReference>
<dbReference type="PROSITE" id="PS51483">
    <property type="entry name" value="B5"/>
    <property type="match status" value="1"/>
</dbReference>
<dbReference type="FunFam" id="3.30.930.10:FF:000022">
    <property type="entry name" value="Phenylalanine--tRNA ligase beta subunit"/>
    <property type="match status" value="1"/>
</dbReference>
<evidence type="ECO:0000256" key="9">
    <source>
        <dbReference type="ARBA" id="ARBA00022598"/>
    </source>
</evidence>
<dbReference type="EC" id="6.1.1.20" evidence="5"/>
<dbReference type="Gene3D" id="2.40.50.140">
    <property type="entry name" value="Nucleic acid-binding proteins"/>
    <property type="match status" value="1"/>
</dbReference>
<dbReference type="InterPro" id="IPR005147">
    <property type="entry name" value="tRNA_synthase_B5-dom"/>
</dbReference>
<evidence type="ECO:0000256" key="3">
    <source>
        <dbReference type="ARBA" id="ARBA00008653"/>
    </source>
</evidence>
<evidence type="ECO:0000256" key="10">
    <source>
        <dbReference type="ARBA" id="ARBA00022723"/>
    </source>
</evidence>
<evidence type="ECO:0000259" key="21">
    <source>
        <dbReference type="PROSITE" id="PS51483"/>
    </source>
</evidence>
<evidence type="ECO:0000256" key="2">
    <source>
        <dbReference type="ARBA" id="ARBA00004496"/>
    </source>
</evidence>
<sequence length="792" mass="86387">MKFSEAWLREWVNPDVTTDELSDQLSMAGLEVDSVHPAAPEFSGVVVGEVLAIAPHSDAQKLRVCTVNIGADENLSIVCGAANVAAGMRVPVACVGAKLPGGFKIKKAKLRGVPSFGMICSASELGLAESSDGIMPLPTDAPVGEDICSYLRLNDHVIEVDLTPDRGDCLGLAGIARDVGVINRCPVTPPKIEPVAASINDVFEVKVKAPEACPRYVCRVIRGINPTAETPLWMSERLRRSDIRCISPVVDVTNYVLLELGQPMHGFDLERLDGCIKVRMAESGERLTLLDGQEVELKPDTLVIADANAPVAMAGIMGGEASSVTDDTKNILLESAFFSPMAILGKARGYGLHTDSSHRFERGVDPELQIRAVERATALLLDIVGGKAGPVVEVSASEHVLQRPQIHLRSKRVERILGVQVADDEITDILTRLEMQVEPVDGGWMVTAPSCRFDVAIEVDLIEEVGRIYGYSNIPTTHAPSSMPICSEPEIAFDLHRAKQVLVDRDYQEVITYSFVSPELQGLMNPGYESVHLANPISAEMSVMRTSLWSGLVQTACYNQARQQHRIRIFESGLRFLQQGDEIQQNMMLAGLVTGGADPEQWGQQGREADFFDLKADLEAIFSLTGCAEEFIFSTGDHPSLHPGQTAKIERNGNAVGWLGMLHPELEKKQDLIGKTLLFEVHVGALLDGRLPAFAPLSKFPSIRRDIALVLDKGIEFGAVRDCIRRAAPKILTDIRLFDVYTGEKVDSGRRSVALGLILQETSHTLTDEKVESVVDNIVRALNQELNAHLRE</sequence>
<keyword evidence="8" id="KW-0820">tRNA-binding</keyword>
<dbReference type="SUPFAM" id="SSF50249">
    <property type="entry name" value="Nucleic acid-binding proteins"/>
    <property type="match status" value="1"/>
</dbReference>
<dbReference type="CDD" id="cd00769">
    <property type="entry name" value="PheRS_beta_core"/>
    <property type="match status" value="1"/>
</dbReference>
<dbReference type="Pfam" id="PF01588">
    <property type="entry name" value="tRNA_bind"/>
    <property type="match status" value="1"/>
</dbReference>
<evidence type="ECO:0000256" key="17">
    <source>
        <dbReference type="ARBA" id="ARBA00033189"/>
    </source>
</evidence>
<dbReference type="InterPro" id="IPR041616">
    <property type="entry name" value="PheRS_beta_core"/>
</dbReference>
<evidence type="ECO:0000256" key="4">
    <source>
        <dbReference type="ARBA" id="ARBA00011209"/>
    </source>
</evidence>
<dbReference type="CDD" id="cd02796">
    <property type="entry name" value="tRNA_bind_bactPheRS"/>
    <property type="match status" value="1"/>
</dbReference>
<dbReference type="Pfam" id="PF03484">
    <property type="entry name" value="B5"/>
    <property type="match status" value="1"/>
</dbReference>
<dbReference type="FunFam" id="2.40.50.140:FF:000045">
    <property type="entry name" value="Phenylalanine--tRNA ligase beta subunit"/>
    <property type="match status" value="1"/>
</dbReference>
<dbReference type="PANTHER" id="PTHR10947">
    <property type="entry name" value="PHENYLALANYL-TRNA SYNTHETASE BETA CHAIN AND LEUCINE-RICH REPEAT-CONTAINING PROTEIN 47"/>
    <property type="match status" value="1"/>
</dbReference>
<keyword evidence="13" id="KW-0460">Magnesium</keyword>
<evidence type="ECO:0000256" key="16">
    <source>
        <dbReference type="ARBA" id="ARBA00023146"/>
    </source>
</evidence>
<gene>
    <name evidence="22" type="ORF">MNBD_GAMMA26-1741</name>
</gene>
<evidence type="ECO:0000256" key="11">
    <source>
        <dbReference type="ARBA" id="ARBA00022741"/>
    </source>
</evidence>
<dbReference type="GO" id="GO:0009328">
    <property type="term" value="C:phenylalanine-tRNA ligase complex"/>
    <property type="evidence" value="ECO:0007669"/>
    <property type="project" value="TreeGrafter"/>
</dbReference>
<evidence type="ECO:0000256" key="12">
    <source>
        <dbReference type="ARBA" id="ARBA00022840"/>
    </source>
</evidence>
<dbReference type="NCBIfam" id="NF045760">
    <property type="entry name" value="YtpR"/>
    <property type="match status" value="1"/>
</dbReference>
<comment type="cofactor">
    <cofactor evidence="1">
        <name>Mg(2+)</name>
        <dbReference type="ChEBI" id="CHEBI:18420"/>
    </cofactor>
</comment>
<dbReference type="InterPro" id="IPR004532">
    <property type="entry name" value="Phe-tRNA-ligase_IIc_bsu_bact"/>
</dbReference>
<organism evidence="22">
    <name type="scientific">hydrothermal vent metagenome</name>
    <dbReference type="NCBI Taxonomy" id="652676"/>
    <lineage>
        <taxon>unclassified sequences</taxon>
        <taxon>metagenomes</taxon>
        <taxon>ecological metagenomes</taxon>
    </lineage>
</organism>
<keyword evidence="10" id="KW-0479">Metal-binding</keyword>
<dbReference type="GO" id="GO:0004826">
    <property type="term" value="F:phenylalanine-tRNA ligase activity"/>
    <property type="evidence" value="ECO:0007669"/>
    <property type="project" value="UniProtKB-EC"/>
</dbReference>
<dbReference type="PROSITE" id="PS50886">
    <property type="entry name" value="TRBD"/>
    <property type="match status" value="1"/>
</dbReference>
<dbReference type="GO" id="GO:0006432">
    <property type="term" value="P:phenylalanyl-tRNA aminoacylation"/>
    <property type="evidence" value="ECO:0007669"/>
    <property type="project" value="InterPro"/>
</dbReference>
<dbReference type="FunFam" id="3.30.56.10:FF:000002">
    <property type="entry name" value="Phenylalanine--tRNA ligase beta subunit"/>
    <property type="match status" value="1"/>
</dbReference>
<evidence type="ECO:0000256" key="5">
    <source>
        <dbReference type="ARBA" id="ARBA00012814"/>
    </source>
</evidence>
<dbReference type="FunFam" id="3.30.70.380:FF:000001">
    <property type="entry name" value="Phenylalanine--tRNA ligase beta subunit"/>
    <property type="match status" value="1"/>
</dbReference>
<keyword evidence="16 22" id="KW-0030">Aminoacyl-tRNA synthetase</keyword>
<dbReference type="Pfam" id="PF03483">
    <property type="entry name" value="B3_4"/>
    <property type="match status" value="1"/>
</dbReference>
<dbReference type="GO" id="GO:0005524">
    <property type="term" value="F:ATP binding"/>
    <property type="evidence" value="ECO:0007669"/>
    <property type="project" value="UniProtKB-KW"/>
</dbReference>
<dbReference type="FunFam" id="3.50.40.10:FF:000001">
    <property type="entry name" value="Phenylalanine--tRNA ligase beta subunit"/>
    <property type="match status" value="1"/>
</dbReference>
<dbReference type="InterPro" id="IPR005146">
    <property type="entry name" value="B3/B4_tRNA-bd"/>
</dbReference>
<dbReference type="InterPro" id="IPR036690">
    <property type="entry name" value="Fdx_antiC-bd_sf"/>
</dbReference>
<dbReference type="Gene3D" id="3.30.930.10">
    <property type="entry name" value="Bira Bifunctional Protein, Domain 2"/>
    <property type="match status" value="1"/>
</dbReference>
<dbReference type="Gene3D" id="3.50.40.10">
    <property type="entry name" value="Phenylalanyl-trna Synthetase, Chain B, domain 3"/>
    <property type="match status" value="1"/>
</dbReference>
<dbReference type="Gene3D" id="3.30.70.380">
    <property type="entry name" value="Ferrodoxin-fold anticodon-binding domain"/>
    <property type="match status" value="1"/>
</dbReference>
<evidence type="ECO:0000256" key="15">
    <source>
        <dbReference type="ARBA" id="ARBA00022917"/>
    </source>
</evidence>
<dbReference type="SUPFAM" id="SSF46955">
    <property type="entry name" value="Putative DNA-binding domain"/>
    <property type="match status" value="1"/>
</dbReference>
<dbReference type="InterPro" id="IPR045864">
    <property type="entry name" value="aa-tRNA-synth_II/BPL/LPL"/>
</dbReference>
<feature type="domain" description="TRNA-binding" evidence="19">
    <location>
        <begin position="39"/>
        <end position="148"/>
    </location>
</feature>
<dbReference type="PROSITE" id="PS51447">
    <property type="entry name" value="FDX_ACB"/>
    <property type="match status" value="1"/>
</dbReference>
<evidence type="ECO:0000259" key="19">
    <source>
        <dbReference type="PROSITE" id="PS50886"/>
    </source>
</evidence>
<dbReference type="GO" id="GO:0000287">
    <property type="term" value="F:magnesium ion binding"/>
    <property type="evidence" value="ECO:0007669"/>
    <property type="project" value="InterPro"/>
</dbReference>
<dbReference type="InterPro" id="IPR033714">
    <property type="entry name" value="tRNA_bind_bactPheRS"/>
</dbReference>
<reference evidence="22" key="1">
    <citation type="submission" date="2018-06" db="EMBL/GenBank/DDBJ databases">
        <authorList>
            <person name="Zhirakovskaya E."/>
        </authorList>
    </citation>
    <scope>NUCLEOTIDE SEQUENCE</scope>
</reference>
<dbReference type="HAMAP" id="MF_00283">
    <property type="entry name" value="Phe_tRNA_synth_beta1"/>
    <property type="match status" value="1"/>
</dbReference>
<dbReference type="SUPFAM" id="SSF55681">
    <property type="entry name" value="Class II aaRS and biotin synthetases"/>
    <property type="match status" value="1"/>
</dbReference>
<keyword evidence="14" id="KW-0694">RNA-binding</keyword>
<feature type="domain" description="FDX-ACB" evidence="20">
    <location>
        <begin position="698"/>
        <end position="791"/>
    </location>
</feature>
<evidence type="ECO:0000256" key="8">
    <source>
        <dbReference type="ARBA" id="ARBA00022555"/>
    </source>
</evidence>
<comment type="catalytic activity">
    <reaction evidence="18">
        <text>tRNA(Phe) + L-phenylalanine + ATP = L-phenylalanyl-tRNA(Phe) + AMP + diphosphate + H(+)</text>
        <dbReference type="Rhea" id="RHEA:19413"/>
        <dbReference type="Rhea" id="RHEA-COMP:9668"/>
        <dbReference type="Rhea" id="RHEA-COMP:9699"/>
        <dbReference type="ChEBI" id="CHEBI:15378"/>
        <dbReference type="ChEBI" id="CHEBI:30616"/>
        <dbReference type="ChEBI" id="CHEBI:33019"/>
        <dbReference type="ChEBI" id="CHEBI:58095"/>
        <dbReference type="ChEBI" id="CHEBI:78442"/>
        <dbReference type="ChEBI" id="CHEBI:78531"/>
        <dbReference type="ChEBI" id="CHEBI:456215"/>
        <dbReference type="EC" id="6.1.1.20"/>
    </reaction>
</comment>
<dbReference type="Pfam" id="PF17759">
    <property type="entry name" value="tRNA_synthFbeta"/>
    <property type="match status" value="1"/>
</dbReference>
<dbReference type="InterPro" id="IPR020825">
    <property type="entry name" value="Phe-tRNA_synthase-like_B3/B4"/>
</dbReference>
<dbReference type="SUPFAM" id="SSF56037">
    <property type="entry name" value="PheT/TilS domain"/>
    <property type="match status" value="1"/>
</dbReference>
<feature type="domain" description="B5" evidence="21">
    <location>
        <begin position="401"/>
        <end position="476"/>
    </location>
</feature>
<accession>A0A3B1AQ56</accession>
<dbReference type="InterPro" id="IPR009061">
    <property type="entry name" value="DNA-bd_dom_put_sf"/>
</dbReference>
<evidence type="ECO:0000256" key="6">
    <source>
        <dbReference type="ARBA" id="ARBA00017032"/>
    </source>
</evidence>
<proteinExistence type="inferred from homology"/>
<dbReference type="InterPro" id="IPR012340">
    <property type="entry name" value="NA-bd_OB-fold"/>
</dbReference>
<comment type="subcellular location">
    <subcellularLocation>
        <location evidence="2">Cytoplasm</location>
    </subcellularLocation>
</comment>
<dbReference type="SMART" id="SM00896">
    <property type="entry name" value="FDX-ACB"/>
    <property type="match status" value="1"/>
</dbReference>
<evidence type="ECO:0000256" key="7">
    <source>
        <dbReference type="ARBA" id="ARBA00022490"/>
    </source>
</evidence>
<evidence type="ECO:0000256" key="18">
    <source>
        <dbReference type="ARBA" id="ARBA00049255"/>
    </source>
</evidence>
<keyword evidence="11" id="KW-0547">Nucleotide-binding</keyword>
<evidence type="ECO:0000256" key="1">
    <source>
        <dbReference type="ARBA" id="ARBA00001946"/>
    </source>
</evidence>
<dbReference type="AlphaFoldDB" id="A0A3B1AQ56"/>
<evidence type="ECO:0000256" key="13">
    <source>
        <dbReference type="ARBA" id="ARBA00022842"/>
    </source>
</evidence>
<evidence type="ECO:0000313" key="22">
    <source>
        <dbReference type="EMBL" id="VAX08106.1"/>
    </source>
</evidence>
<dbReference type="EMBL" id="UOFX01000034">
    <property type="protein sequence ID" value="VAX08106.1"/>
    <property type="molecule type" value="Genomic_DNA"/>
</dbReference>
<keyword evidence="7" id="KW-0963">Cytoplasm</keyword>
<dbReference type="SUPFAM" id="SSF54991">
    <property type="entry name" value="Anticodon-binding domain of PheRS"/>
    <property type="match status" value="1"/>
</dbReference>
<comment type="similarity">
    <text evidence="3">Belongs to the phenylalanyl-tRNA synthetase beta subunit family. Type 1 subfamily.</text>
</comment>
<name>A0A3B1AQ56_9ZZZZ</name>
<evidence type="ECO:0000259" key="20">
    <source>
        <dbReference type="PROSITE" id="PS51447"/>
    </source>
</evidence>
<evidence type="ECO:0000256" key="14">
    <source>
        <dbReference type="ARBA" id="ARBA00022884"/>
    </source>
</evidence>
<comment type="subunit">
    <text evidence="4">Tetramer of two alpha and two beta subunits.</text>
</comment>
<dbReference type="Gene3D" id="3.30.56.10">
    <property type="match status" value="2"/>
</dbReference>
<dbReference type="InterPro" id="IPR005121">
    <property type="entry name" value="Fdx_antiC-bd"/>
</dbReference>
<dbReference type="GO" id="GO:0000049">
    <property type="term" value="F:tRNA binding"/>
    <property type="evidence" value="ECO:0007669"/>
    <property type="project" value="UniProtKB-KW"/>
</dbReference>